<dbReference type="PANTHER" id="PTHR44176">
    <property type="entry name" value="DNAJ HOMOLOG SUBFAMILY C MEMBER 25"/>
    <property type="match status" value="1"/>
</dbReference>
<dbReference type="CDD" id="cd06257">
    <property type="entry name" value="DnaJ"/>
    <property type="match status" value="1"/>
</dbReference>
<dbReference type="GO" id="GO:0005789">
    <property type="term" value="C:endoplasmic reticulum membrane"/>
    <property type="evidence" value="ECO:0007669"/>
    <property type="project" value="TreeGrafter"/>
</dbReference>
<evidence type="ECO:0000259" key="8">
    <source>
        <dbReference type="PROSITE" id="PS50076"/>
    </source>
</evidence>
<sequence>MFGVVVLACLSWGRCSHSNQYYDMINDILAKGPTYYEELELARDAGDGEVSKAYRAASRKYHPDKNKEAGAQEKYLRIQKAYEVLSNEALRQEYDELLDNGIPWEERYYGQYMHRYGVPQHDIKHVLVGLIILITIAKHAYQHYRHHVLTDMAKRSDRYKQKKNQLKAASSEIGEAPEEPQIKIHGAEPPTWRDLFIIQLLLSPYTIVVWLMSCTKQKTEEERKEEFCVKMGITREELERRLKRQQEKMENMKESSKYKKFIRLKKKGVI</sequence>
<dbReference type="EMBL" id="GIBP01006107">
    <property type="protein sequence ID" value="NDV35076.1"/>
    <property type="molecule type" value="Transcribed_RNA"/>
</dbReference>
<dbReference type="GO" id="GO:0006457">
    <property type="term" value="P:protein folding"/>
    <property type="evidence" value="ECO:0007669"/>
    <property type="project" value="InterPro"/>
</dbReference>
<accession>A0A6B2LDG1</accession>
<evidence type="ECO:0000256" key="2">
    <source>
        <dbReference type="ARBA" id="ARBA00022692"/>
    </source>
</evidence>
<name>A0A6B2LDG1_9EUKA</name>
<feature type="chain" id="PRO_5025385997" description="J domain-containing protein" evidence="7">
    <location>
        <begin position="19"/>
        <end position="270"/>
    </location>
</feature>
<dbReference type="Gene3D" id="1.10.287.110">
    <property type="entry name" value="DnaJ domain"/>
    <property type="match status" value="1"/>
</dbReference>
<dbReference type="Pfam" id="PF00226">
    <property type="entry name" value="DnaJ"/>
    <property type="match status" value="1"/>
</dbReference>
<evidence type="ECO:0000256" key="6">
    <source>
        <dbReference type="SAM" id="Coils"/>
    </source>
</evidence>
<dbReference type="InterPro" id="IPR044632">
    <property type="entry name" value="DNAJC25-like"/>
</dbReference>
<protein>
    <recommendedName>
        <fullName evidence="8">J domain-containing protein</fullName>
    </recommendedName>
</protein>
<dbReference type="PROSITE" id="PS50076">
    <property type="entry name" value="DNAJ_2"/>
    <property type="match status" value="1"/>
</dbReference>
<feature type="signal peptide" evidence="7">
    <location>
        <begin position="1"/>
        <end position="18"/>
    </location>
</feature>
<evidence type="ECO:0000256" key="1">
    <source>
        <dbReference type="ARBA" id="ARBA00004141"/>
    </source>
</evidence>
<feature type="domain" description="J" evidence="8">
    <location>
        <begin position="34"/>
        <end position="98"/>
    </location>
</feature>
<keyword evidence="2" id="KW-0812">Transmembrane</keyword>
<keyword evidence="6" id="KW-0175">Coiled coil</keyword>
<comment type="subcellular location">
    <subcellularLocation>
        <location evidence="1">Membrane</location>
        <topology evidence="1">Multi-pass membrane protein</topology>
    </subcellularLocation>
</comment>
<dbReference type="SUPFAM" id="SSF46565">
    <property type="entry name" value="Chaperone J-domain"/>
    <property type="match status" value="1"/>
</dbReference>
<keyword evidence="7" id="KW-0732">Signal</keyword>
<dbReference type="InterPro" id="IPR036869">
    <property type="entry name" value="J_dom_sf"/>
</dbReference>
<proteinExistence type="predicted"/>
<evidence type="ECO:0000256" key="4">
    <source>
        <dbReference type="ARBA" id="ARBA00023136"/>
    </source>
</evidence>
<dbReference type="PANTHER" id="PTHR44176:SF1">
    <property type="entry name" value="DNAJ HOMOLOG SUBFAMILY C MEMBER 25"/>
    <property type="match status" value="1"/>
</dbReference>
<reference evidence="9" key="1">
    <citation type="journal article" date="2020" name="J. Eukaryot. Microbiol.">
        <title>De novo Sequencing, Assembly and Annotation of the Transcriptome for the Free-Living Testate Amoeba Arcella intermedia.</title>
        <authorList>
            <person name="Ribeiro G.M."/>
            <person name="Porfirio-Sousa A.L."/>
            <person name="Maurer-Alcala X.X."/>
            <person name="Katz L.A."/>
            <person name="Lahr D.J.G."/>
        </authorList>
    </citation>
    <scope>NUCLEOTIDE SEQUENCE</scope>
</reference>
<dbReference type="AlphaFoldDB" id="A0A6B2LDG1"/>
<keyword evidence="3" id="KW-1133">Transmembrane helix</keyword>
<dbReference type="SMART" id="SM00271">
    <property type="entry name" value="DnaJ"/>
    <property type="match status" value="1"/>
</dbReference>
<evidence type="ECO:0000313" key="9">
    <source>
        <dbReference type="EMBL" id="NDV35076.1"/>
    </source>
</evidence>
<keyword evidence="4" id="KW-0472">Membrane</keyword>
<dbReference type="InterPro" id="IPR001623">
    <property type="entry name" value="DnaJ_domain"/>
</dbReference>
<evidence type="ECO:0000256" key="5">
    <source>
        <dbReference type="ARBA" id="ARBA00023186"/>
    </source>
</evidence>
<organism evidence="9">
    <name type="scientific">Arcella intermedia</name>
    <dbReference type="NCBI Taxonomy" id="1963864"/>
    <lineage>
        <taxon>Eukaryota</taxon>
        <taxon>Amoebozoa</taxon>
        <taxon>Tubulinea</taxon>
        <taxon>Elardia</taxon>
        <taxon>Arcellinida</taxon>
        <taxon>Sphaerothecina</taxon>
        <taxon>Arcellidae</taxon>
        <taxon>Arcella</taxon>
    </lineage>
</organism>
<evidence type="ECO:0000256" key="7">
    <source>
        <dbReference type="SAM" id="SignalP"/>
    </source>
</evidence>
<dbReference type="PRINTS" id="PR00625">
    <property type="entry name" value="JDOMAIN"/>
</dbReference>
<feature type="coiled-coil region" evidence="6">
    <location>
        <begin position="228"/>
        <end position="255"/>
    </location>
</feature>
<keyword evidence="5" id="KW-0143">Chaperone</keyword>
<evidence type="ECO:0000256" key="3">
    <source>
        <dbReference type="ARBA" id="ARBA00022989"/>
    </source>
</evidence>